<dbReference type="Proteomes" id="UP000050443">
    <property type="component" value="Unassembled WGS sequence"/>
</dbReference>
<sequence>MLIFISSIYAQEDDLKNTKITNKIKTKFGDLIISQSIGNGTKFTQISSFIRFPDDCEVQKETIYVNFDVDSNCIISSYEIDKKGKNNCATITIKNFCDELIETMKKENLNNVFDKSGCFRLPFVIQSSQE</sequence>
<dbReference type="EMBL" id="JRLF01000006">
    <property type="protein sequence ID" value="KQB42354.1"/>
    <property type="molecule type" value="Genomic_DNA"/>
</dbReference>
<accession>A0A0Q0W772</accession>
<protein>
    <submittedName>
        <fullName evidence="1">Uncharacterized protein</fullName>
    </submittedName>
</protein>
<organism evidence="1 2">
    <name type="scientific">Flavobacterium aquidurense</name>
    <dbReference type="NCBI Taxonomy" id="362413"/>
    <lineage>
        <taxon>Bacteria</taxon>
        <taxon>Pseudomonadati</taxon>
        <taxon>Bacteroidota</taxon>
        <taxon>Flavobacteriia</taxon>
        <taxon>Flavobacteriales</taxon>
        <taxon>Flavobacteriaceae</taxon>
        <taxon>Flavobacterium</taxon>
    </lineage>
</organism>
<reference evidence="1 2" key="1">
    <citation type="submission" date="2014-09" db="EMBL/GenBank/DDBJ databases">
        <title>Genome sequence of Flavobacterium aquidurense RC62.</title>
        <authorList>
            <person name="Kim J.F."/>
            <person name="Kwak M.-J."/>
        </authorList>
    </citation>
    <scope>NUCLEOTIDE SEQUENCE [LARGE SCALE GENOMIC DNA]</scope>
    <source>
        <strain evidence="1 2">RC62</strain>
    </source>
</reference>
<proteinExistence type="predicted"/>
<dbReference type="PATRIC" id="fig|362413.3.peg.3284"/>
<dbReference type="STRING" id="362413.RC62_3360"/>
<dbReference type="AlphaFoldDB" id="A0A0Q0W772"/>
<gene>
    <name evidence="1" type="ORF">RC62_3360</name>
</gene>
<comment type="caution">
    <text evidence="1">The sequence shown here is derived from an EMBL/GenBank/DDBJ whole genome shotgun (WGS) entry which is preliminary data.</text>
</comment>
<name>A0A0Q0W772_9FLAO</name>
<evidence type="ECO:0000313" key="2">
    <source>
        <dbReference type="Proteomes" id="UP000050443"/>
    </source>
</evidence>
<evidence type="ECO:0000313" key="1">
    <source>
        <dbReference type="EMBL" id="KQB42354.1"/>
    </source>
</evidence>